<dbReference type="Pfam" id="PF04794">
    <property type="entry name" value="YdjC"/>
    <property type="match status" value="1"/>
</dbReference>
<gene>
    <name evidence="6" type="primary">hpnK</name>
    <name evidence="6" type="ORF">QI031_14460</name>
</gene>
<accession>A0AAJ6NY82</accession>
<organism evidence="6 7">
    <name type="scientific">Halotia branconii CENA392</name>
    <dbReference type="NCBI Taxonomy" id="1539056"/>
    <lineage>
        <taxon>Bacteria</taxon>
        <taxon>Bacillati</taxon>
        <taxon>Cyanobacteriota</taxon>
        <taxon>Cyanophyceae</taxon>
        <taxon>Nostocales</taxon>
        <taxon>Nodulariaceae</taxon>
        <taxon>Halotia</taxon>
    </lineage>
</organism>
<dbReference type="GO" id="GO:0005975">
    <property type="term" value="P:carbohydrate metabolic process"/>
    <property type="evidence" value="ECO:0007669"/>
    <property type="project" value="InterPro"/>
</dbReference>
<dbReference type="InterPro" id="IPR006879">
    <property type="entry name" value="YdjC-like"/>
</dbReference>
<dbReference type="InterPro" id="IPR011330">
    <property type="entry name" value="Glyco_hydro/deAcase_b/a-brl"/>
</dbReference>
<dbReference type="PANTHER" id="PTHR31609:SF1">
    <property type="entry name" value="CARBOHYDRATE DEACETYLASE"/>
    <property type="match status" value="1"/>
</dbReference>
<reference evidence="6 7" key="1">
    <citation type="journal article" date="2023" name="Limnol Oceanogr Lett">
        <title>Environmental adaptations by the intertidal Antarctic cyanobacterium Halotia branconii CENA392 as revealed using long-read genome sequencing.</title>
        <authorList>
            <person name="Dextro R.B."/>
            <person name="Delbaje E."/>
            <person name="Freitas P.N.N."/>
            <person name="Geraldes V."/>
            <person name="Pinto E."/>
            <person name="Long P.F."/>
            <person name="Fiore M.F."/>
        </authorList>
    </citation>
    <scope>NUCLEOTIDE SEQUENCE [LARGE SCALE GENOMIC DNA]</scope>
    <source>
        <strain evidence="6 7">CENA392</strain>
    </source>
</reference>
<dbReference type="GO" id="GO:0016787">
    <property type="term" value="F:hydrolase activity"/>
    <property type="evidence" value="ECO:0007669"/>
    <property type="project" value="UniProtKB-KW"/>
</dbReference>
<dbReference type="EMBL" id="CP124543">
    <property type="protein sequence ID" value="WGV28817.1"/>
    <property type="molecule type" value="Genomic_DNA"/>
</dbReference>
<keyword evidence="4" id="KW-0460">Magnesium</keyword>
<dbReference type="GO" id="GO:0046872">
    <property type="term" value="F:metal ion binding"/>
    <property type="evidence" value="ECO:0007669"/>
    <property type="project" value="UniProtKB-KW"/>
</dbReference>
<keyword evidence="7" id="KW-1185">Reference proteome</keyword>
<evidence type="ECO:0000256" key="2">
    <source>
        <dbReference type="ARBA" id="ARBA00022723"/>
    </source>
</evidence>
<dbReference type="KEGG" id="hbq:QI031_14460"/>
<dbReference type="SUPFAM" id="SSF88713">
    <property type="entry name" value="Glycoside hydrolase/deacetylase"/>
    <property type="match status" value="1"/>
</dbReference>
<evidence type="ECO:0000256" key="5">
    <source>
        <dbReference type="ARBA" id="ARBA00023277"/>
    </source>
</evidence>
<dbReference type="PANTHER" id="PTHR31609">
    <property type="entry name" value="YDJC DEACETYLASE FAMILY MEMBER"/>
    <property type="match status" value="1"/>
</dbReference>
<evidence type="ECO:0000313" key="7">
    <source>
        <dbReference type="Proteomes" id="UP001223520"/>
    </source>
</evidence>
<dbReference type="NCBIfam" id="TIGR03473">
    <property type="entry name" value="HpnK"/>
    <property type="match status" value="1"/>
</dbReference>
<name>A0AAJ6NY82_9CYAN</name>
<dbReference type="RefSeq" id="WP_281486032.1">
    <property type="nucleotide sequence ID" value="NZ_CP124543.1"/>
</dbReference>
<dbReference type="Gene3D" id="3.20.20.370">
    <property type="entry name" value="Glycoside hydrolase/deacetylase"/>
    <property type="match status" value="1"/>
</dbReference>
<dbReference type="Proteomes" id="UP001223520">
    <property type="component" value="Chromosome"/>
</dbReference>
<comment type="cofactor">
    <cofactor evidence="1">
        <name>Mg(2+)</name>
        <dbReference type="ChEBI" id="CHEBI:18420"/>
    </cofactor>
</comment>
<dbReference type="GO" id="GO:0019213">
    <property type="term" value="F:deacetylase activity"/>
    <property type="evidence" value="ECO:0007669"/>
    <property type="project" value="TreeGrafter"/>
</dbReference>
<evidence type="ECO:0000256" key="1">
    <source>
        <dbReference type="ARBA" id="ARBA00001946"/>
    </source>
</evidence>
<dbReference type="AlphaFoldDB" id="A0AAJ6NY82"/>
<evidence type="ECO:0000256" key="4">
    <source>
        <dbReference type="ARBA" id="ARBA00022842"/>
    </source>
</evidence>
<sequence length="297" mass="32772">MPHTHRFAIINGDDFGFSQSVNQGIIQAHKQGVLTSTSLMVTGDAAKEAIALARNHPNLAVGLHLVLVCGRAVLPPPQIPHLVDSMGNFSNSPLQAGLHYQFHRAAREELRQEIRAQLSKFCDSGLPLSHVDGHLHLHVHPVILGILVELAQEFDIHVIRLPSEELLMNLKLDRQGLLTKLVWSAVFGRLRRYGEDLLTSQGISFANKVYGLLQTGKITEEYLIGLIPQIQTDLVEIYSHPAVVNTGEPLNELSRAGATELAALLSEQVREVLIANNFELTNFVNIRSSTYLKSRGS</sequence>
<evidence type="ECO:0000256" key="3">
    <source>
        <dbReference type="ARBA" id="ARBA00022801"/>
    </source>
</evidence>
<keyword evidence="5" id="KW-0119">Carbohydrate metabolism</keyword>
<dbReference type="InterPro" id="IPR017836">
    <property type="entry name" value="Hopanoid_biosynth-assoc_HpnK"/>
</dbReference>
<proteinExistence type="predicted"/>
<protein>
    <submittedName>
        <fullName evidence="6">Hopanoid biosynthesis-associated protein HpnK</fullName>
    </submittedName>
</protein>
<evidence type="ECO:0000313" key="6">
    <source>
        <dbReference type="EMBL" id="WGV28817.1"/>
    </source>
</evidence>
<keyword evidence="3" id="KW-0378">Hydrolase</keyword>
<keyword evidence="2" id="KW-0479">Metal-binding</keyword>